<gene>
    <name evidence="6" type="ORF">CLV71_104737</name>
</gene>
<evidence type="ECO:0000256" key="3">
    <source>
        <dbReference type="ARBA" id="ARBA00022729"/>
    </source>
</evidence>
<protein>
    <submittedName>
        <fullName evidence="6">NitT/TauT family transport system substrate-binding protein</fullName>
    </submittedName>
</protein>
<evidence type="ECO:0000313" key="6">
    <source>
        <dbReference type="EMBL" id="TDV54266.1"/>
    </source>
</evidence>
<evidence type="ECO:0000256" key="2">
    <source>
        <dbReference type="ARBA" id="ARBA00010742"/>
    </source>
</evidence>
<dbReference type="SUPFAM" id="SSF53850">
    <property type="entry name" value="Periplasmic binding protein-like II"/>
    <property type="match status" value="1"/>
</dbReference>
<keyword evidence="7" id="KW-1185">Reference proteome</keyword>
<dbReference type="Gene3D" id="3.40.190.10">
    <property type="entry name" value="Periplasmic binding protein-like II"/>
    <property type="match status" value="2"/>
</dbReference>
<dbReference type="RefSeq" id="WP_133903224.1">
    <property type="nucleotide sequence ID" value="NZ_SOCP01000004.1"/>
</dbReference>
<dbReference type="InterPro" id="IPR015168">
    <property type="entry name" value="SsuA/THI5"/>
</dbReference>
<comment type="subcellular location">
    <subcellularLocation>
        <location evidence="1">Periplasm</location>
    </subcellularLocation>
</comment>
<feature type="domain" description="SsuA/THI5-like" evidence="5">
    <location>
        <begin position="50"/>
        <end position="268"/>
    </location>
</feature>
<evidence type="ECO:0000256" key="1">
    <source>
        <dbReference type="ARBA" id="ARBA00004418"/>
    </source>
</evidence>
<keyword evidence="3 4" id="KW-0732">Signal</keyword>
<accession>A0A4R7VW45</accession>
<name>A0A4R7VW45_9PSEU</name>
<dbReference type="PANTHER" id="PTHR30024">
    <property type="entry name" value="ALIPHATIC SULFONATES-BINDING PROTEIN-RELATED"/>
    <property type="match status" value="1"/>
</dbReference>
<dbReference type="Pfam" id="PF09084">
    <property type="entry name" value="NMT1"/>
    <property type="match status" value="1"/>
</dbReference>
<evidence type="ECO:0000259" key="5">
    <source>
        <dbReference type="Pfam" id="PF09084"/>
    </source>
</evidence>
<dbReference type="PROSITE" id="PS51257">
    <property type="entry name" value="PROKAR_LIPOPROTEIN"/>
    <property type="match status" value="1"/>
</dbReference>
<feature type="chain" id="PRO_5038677644" evidence="4">
    <location>
        <begin position="26"/>
        <end position="340"/>
    </location>
</feature>
<dbReference type="PANTHER" id="PTHR30024:SF47">
    <property type="entry name" value="TAURINE-BINDING PERIPLASMIC PROTEIN"/>
    <property type="match status" value="1"/>
</dbReference>
<dbReference type="OrthoDB" id="5348911at2"/>
<evidence type="ECO:0000256" key="4">
    <source>
        <dbReference type="SAM" id="SignalP"/>
    </source>
</evidence>
<dbReference type="EMBL" id="SOCP01000004">
    <property type="protein sequence ID" value="TDV54266.1"/>
    <property type="molecule type" value="Genomic_DNA"/>
</dbReference>
<sequence length="340" mass="34972">MTPRGIRRALALTTAVALGSAVLTACGDSSSAEPNGTVTVGVAGNIFDMPFRVAEANGYFTKQGLRIKYVTVTAATGPSALESGSVQFLNESPTGFLSALGKHLPHVAIAQDGGGNPLGLIVSTTFAKDHGLTSDSPAAKVAKALAGSTGGSSSANTQAEAGLFLKAYDVDPAGVKWVSLPSPAADKTAMKSGQIDWFVTSEPTPLAIQDSGDGVVVADPIKVPAWSAAQAGYGQVVVANSRFLSEHADVAGKVATAVAQATAYMYANLDSESVQTVARKALPGVPAEVVKASLEQVEWPKDAAMSTADWDRTLKFIESLGVMKQAPTIGSDNWTNDYLS</sequence>
<dbReference type="GO" id="GO:0042597">
    <property type="term" value="C:periplasmic space"/>
    <property type="evidence" value="ECO:0007669"/>
    <property type="project" value="UniProtKB-SubCell"/>
</dbReference>
<comment type="caution">
    <text evidence="6">The sequence shown here is derived from an EMBL/GenBank/DDBJ whole genome shotgun (WGS) entry which is preliminary data.</text>
</comment>
<reference evidence="6 7" key="1">
    <citation type="submission" date="2019-03" db="EMBL/GenBank/DDBJ databases">
        <title>Genomic Encyclopedia of Archaeal and Bacterial Type Strains, Phase II (KMG-II): from individual species to whole genera.</title>
        <authorList>
            <person name="Goeker M."/>
        </authorList>
    </citation>
    <scope>NUCLEOTIDE SEQUENCE [LARGE SCALE GENOMIC DNA]</scope>
    <source>
        <strain evidence="6 7">DSM 45499</strain>
    </source>
</reference>
<dbReference type="GO" id="GO:0042918">
    <property type="term" value="P:alkanesulfonate transmembrane transport"/>
    <property type="evidence" value="ECO:0007669"/>
    <property type="project" value="TreeGrafter"/>
</dbReference>
<comment type="similarity">
    <text evidence="2">Belongs to the bacterial solute-binding protein SsuA/TauA family.</text>
</comment>
<feature type="signal peptide" evidence="4">
    <location>
        <begin position="1"/>
        <end position="25"/>
    </location>
</feature>
<organism evidence="6 7">
    <name type="scientific">Actinophytocola oryzae</name>
    <dbReference type="NCBI Taxonomy" id="502181"/>
    <lineage>
        <taxon>Bacteria</taxon>
        <taxon>Bacillati</taxon>
        <taxon>Actinomycetota</taxon>
        <taxon>Actinomycetes</taxon>
        <taxon>Pseudonocardiales</taxon>
        <taxon>Pseudonocardiaceae</taxon>
    </lineage>
</organism>
<proteinExistence type="inferred from homology"/>
<evidence type="ECO:0000313" key="7">
    <source>
        <dbReference type="Proteomes" id="UP000294927"/>
    </source>
</evidence>
<dbReference type="AlphaFoldDB" id="A0A4R7VW45"/>
<dbReference type="Proteomes" id="UP000294927">
    <property type="component" value="Unassembled WGS sequence"/>
</dbReference>